<dbReference type="EMBL" id="JADULK010000001">
    <property type="protein sequence ID" value="MBH1928531.1"/>
    <property type="molecule type" value="Genomic_DNA"/>
</dbReference>
<keyword evidence="5" id="KW-1185">Reference proteome</keyword>
<reference evidence="3 4" key="1">
    <citation type="submission" date="2018-12" db="EMBL/GenBank/DDBJ databases">
        <authorList>
            <consortium name="Pathogen Informatics"/>
        </authorList>
    </citation>
    <scope>NUCLEOTIDE SEQUENCE [LARGE SCALE GENOMIC DNA]</scope>
    <source>
        <strain evidence="3 4">NCTC10036</strain>
    </source>
</reference>
<evidence type="ECO:0000256" key="1">
    <source>
        <dbReference type="SAM" id="Phobius"/>
    </source>
</evidence>
<organism evidence="3 4">
    <name type="scientific">Serratia rubidaea</name>
    <name type="common">Serratia marinorubra</name>
    <dbReference type="NCBI Taxonomy" id="61652"/>
    <lineage>
        <taxon>Bacteria</taxon>
        <taxon>Pseudomonadati</taxon>
        <taxon>Pseudomonadota</taxon>
        <taxon>Gammaproteobacteria</taxon>
        <taxon>Enterobacterales</taxon>
        <taxon>Yersiniaceae</taxon>
        <taxon>Serratia</taxon>
    </lineage>
</organism>
<gene>
    <name evidence="2" type="ORF">I5U13_02475</name>
    <name evidence="3" type="ORF">NCTC10036_04651</name>
</gene>
<sequence length="114" mass="12619">MRLNVVCYGVLALTLAVSAFFPHPGWTGLLLLNLLTLVLYGADKLAAIKAWQRVPEITLLVFGAIGGWPGALCAQRLFRHKTQKQPFKTWFIVSILLNVAACGAAWYVVYGRFL</sequence>
<feature type="transmembrane region" description="Helical" evidence="1">
    <location>
        <begin position="90"/>
        <end position="110"/>
    </location>
</feature>
<evidence type="ECO:0000313" key="3">
    <source>
        <dbReference type="EMBL" id="VEI72313.1"/>
    </source>
</evidence>
<dbReference type="Proteomes" id="UP000624159">
    <property type="component" value="Unassembled WGS sequence"/>
</dbReference>
<feature type="transmembrane region" description="Helical" evidence="1">
    <location>
        <begin position="59"/>
        <end position="78"/>
    </location>
</feature>
<dbReference type="Pfam" id="PF06961">
    <property type="entry name" value="DUF1294"/>
    <property type="match status" value="1"/>
</dbReference>
<accession>A0A3S5F2R6</accession>
<evidence type="ECO:0000313" key="5">
    <source>
        <dbReference type="Proteomes" id="UP000624159"/>
    </source>
</evidence>
<name>A0A3S5F2R6_SERRU</name>
<proteinExistence type="predicted"/>
<dbReference type="EMBL" id="LR134493">
    <property type="protein sequence ID" value="VEI72313.1"/>
    <property type="molecule type" value="Genomic_DNA"/>
</dbReference>
<dbReference type="Proteomes" id="UP000281904">
    <property type="component" value="Chromosome"/>
</dbReference>
<protein>
    <submittedName>
        <fullName evidence="2">DUF1294 domain-containing protein</fullName>
    </submittedName>
    <submittedName>
        <fullName evidence="3">Protein of uncharacterized function (DUF1294)</fullName>
    </submittedName>
</protein>
<evidence type="ECO:0000313" key="2">
    <source>
        <dbReference type="EMBL" id="MBH1928531.1"/>
    </source>
</evidence>
<dbReference type="RefSeq" id="WP_126533357.1">
    <property type="nucleotide sequence ID" value="NZ_JADULK010000001.1"/>
</dbReference>
<keyword evidence="1" id="KW-0812">Transmembrane</keyword>
<feature type="transmembrane region" description="Helical" evidence="1">
    <location>
        <begin position="29"/>
        <end position="47"/>
    </location>
</feature>
<keyword evidence="1" id="KW-1133">Transmembrane helix</keyword>
<keyword evidence="1" id="KW-0472">Membrane</keyword>
<reference evidence="2 5" key="2">
    <citation type="submission" date="2020-11" db="EMBL/GenBank/DDBJ databases">
        <title>Enhanced detection system for hospital associated transmission using whole genome sequencing surveillance.</title>
        <authorList>
            <person name="Harrison L.H."/>
            <person name="Van Tyne D."/>
            <person name="Marsh J.W."/>
            <person name="Griffith M.P."/>
            <person name="Snyder D.J."/>
            <person name="Cooper V.S."/>
            <person name="Mustapha M."/>
        </authorList>
    </citation>
    <scope>NUCLEOTIDE SEQUENCE [LARGE SCALE GENOMIC DNA]</scope>
    <source>
        <strain evidence="2 5">SER00230</strain>
    </source>
</reference>
<dbReference type="AlphaFoldDB" id="A0A3S5F2R6"/>
<evidence type="ECO:0000313" key="4">
    <source>
        <dbReference type="Proteomes" id="UP000281904"/>
    </source>
</evidence>
<dbReference type="InterPro" id="IPR010718">
    <property type="entry name" value="DUF1294"/>
</dbReference>